<keyword evidence="5" id="KW-0805">Transcription regulation</keyword>
<evidence type="ECO:0000313" key="12">
    <source>
        <dbReference type="EMBL" id="RKP37782.1"/>
    </source>
</evidence>
<evidence type="ECO:0000256" key="6">
    <source>
        <dbReference type="ARBA" id="ARBA00023163"/>
    </source>
</evidence>
<dbReference type="Proteomes" id="UP000268162">
    <property type="component" value="Unassembled WGS sequence"/>
</dbReference>
<feature type="repeat" description="WD" evidence="9">
    <location>
        <begin position="420"/>
        <end position="453"/>
    </location>
</feature>
<dbReference type="EMBL" id="ML002447">
    <property type="protein sequence ID" value="RKP37782.1"/>
    <property type="molecule type" value="Genomic_DNA"/>
</dbReference>
<feature type="domain" description="Transcriptional repressor Tup1 N-terminal" evidence="11">
    <location>
        <begin position="10"/>
        <end position="86"/>
    </location>
</feature>
<evidence type="ECO:0000256" key="8">
    <source>
        <dbReference type="ARBA" id="ARBA00060760"/>
    </source>
</evidence>
<comment type="subcellular location">
    <subcellularLocation>
        <location evidence="1">Nucleus</location>
    </subcellularLocation>
</comment>
<dbReference type="PROSITE" id="PS50082">
    <property type="entry name" value="WD_REPEATS_2"/>
    <property type="match status" value="6"/>
</dbReference>
<dbReference type="PANTHER" id="PTHR19848:SF8">
    <property type="entry name" value="F-BOX AND WD REPEAT DOMAIN CONTAINING 7"/>
    <property type="match status" value="1"/>
</dbReference>
<dbReference type="AlphaFoldDB" id="A0A4P9ZXZ0"/>
<evidence type="ECO:0000256" key="4">
    <source>
        <dbReference type="ARBA" id="ARBA00022737"/>
    </source>
</evidence>
<dbReference type="PANTHER" id="PTHR19848">
    <property type="entry name" value="WD40 REPEAT PROTEIN"/>
    <property type="match status" value="1"/>
</dbReference>
<feature type="repeat" description="WD" evidence="9">
    <location>
        <begin position="472"/>
        <end position="513"/>
    </location>
</feature>
<sequence>MVPNSAPPNRIPDLLEALKVEYDNLTQEVSTNRGSRDDPDGKGAVAHISEMTAFQQQLSELQRNHLQIKQKYEDEVARLQKELELRGGPSTPSGGPSASTSTHPQPPPPAIGHGQTNMLDNVMSVSRPQAPGMDHSPMGPGASGPTNGAHPPHPPHGGYPGPYSNEGPTSTVMVAGTKRKTSGSSITGPPPRPMVGKPPGSSTINDVDPNAVPSDLKVEGADWFAIFNPKLPRNLNMGMVHSLDHKSVVCCVRFSNDGKFLATGCNRTAQIFDVNTGDLIITLNDESVSKDGDLYIRSVCFSPDGKFLATGAEDKLIRIWELATKRICHTLRGHEQDIYSLDYSRDGQVLVSGSGDRTARLWDTKTGNALHSLATDDLGPKDAGVTSVAISPDGRYVAAGSLDRMVRVWDAQSGYMWERLEGHKDSVYSVAFTPDGNSLISGSLDKTIKVWDLGTIQRGGAVPGANICRSTLVGHKDFVLSVACSPCGRWIVSGSKDRSVQFWETQTSNTLFMLQGHKNSVISVCVSPAGGLFATGSGDCRARIWRYDPLLNAN</sequence>
<feature type="compositionally biased region" description="Polar residues" evidence="10">
    <location>
        <begin position="114"/>
        <end position="127"/>
    </location>
</feature>
<dbReference type="CDD" id="cd00200">
    <property type="entry name" value="WD40"/>
    <property type="match status" value="1"/>
</dbReference>
<evidence type="ECO:0000256" key="7">
    <source>
        <dbReference type="ARBA" id="ARBA00023242"/>
    </source>
</evidence>
<evidence type="ECO:0000256" key="3">
    <source>
        <dbReference type="ARBA" id="ARBA00022574"/>
    </source>
</evidence>
<feature type="repeat" description="WD" evidence="9">
    <location>
        <begin position="378"/>
        <end position="414"/>
    </location>
</feature>
<dbReference type="FunFam" id="2.130.10.10:FF:000503">
    <property type="entry name" value="Glucose repression regulatory protein TUP1"/>
    <property type="match status" value="1"/>
</dbReference>
<gene>
    <name evidence="12" type="ORF">BJ085DRAFT_20932</name>
</gene>
<proteinExistence type="inferred from homology"/>
<dbReference type="PROSITE" id="PS00678">
    <property type="entry name" value="WD_REPEATS_1"/>
    <property type="match status" value="5"/>
</dbReference>
<name>A0A4P9ZXZ0_9FUNG</name>
<evidence type="ECO:0000259" key="11">
    <source>
        <dbReference type="Pfam" id="PF08581"/>
    </source>
</evidence>
<evidence type="ECO:0000256" key="10">
    <source>
        <dbReference type="SAM" id="MobiDB-lite"/>
    </source>
</evidence>
<organism evidence="12 13">
    <name type="scientific">Dimargaris cristalligena</name>
    <dbReference type="NCBI Taxonomy" id="215637"/>
    <lineage>
        <taxon>Eukaryota</taxon>
        <taxon>Fungi</taxon>
        <taxon>Fungi incertae sedis</taxon>
        <taxon>Zoopagomycota</taxon>
        <taxon>Kickxellomycotina</taxon>
        <taxon>Dimargaritomycetes</taxon>
        <taxon>Dimargaritales</taxon>
        <taxon>Dimargaritaceae</taxon>
        <taxon>Dimargaris</taxon>
    </lineage>
</organism>
<evidence type="ECO:0000256" key="9">
    <source>
        <dbReference type="PROSITE-ProRule" id="PRU00221"/>
    </source>
</evidence>
<feature type="repeat" description="WD" evidence="9">
    <location>
        <begin position="331"/>
        <end position="372"/>
    </location>
</feature>
<dbReference type="STRING" id="215637.A0A4P9ZXZ0"/>
<feature type="region of interest" description="Disordered" evidence="10">
    <location>
        <begin position="79"/>
        <end position="200"/>
    </location>
</feature>
<dbReference type="InterPro" id="IPR019775">
    <property type="entry name" value="WD40_repeat_CS"/>
</dbReference>
<feature type="repeat" description="WD" evidence="9">
    <location>
        <begin position="296"/>
        <end position="330"/>
    </location>
</feature>
<keyword evidence="6" id="KW-0804">Transcription</keyword>
<dbReference type="InterPro" id="IPR036322">
    <property type="entry name" value="WD40_repeat_dom_sf"/>
</dbReference>
<evidence type="ECO:0000256" key="5">
    <source>
        <dbReference type="ARBA" id="ARBA00023015"/>
    </source>
</evidence>
<dbReference type="Pfam" id="PF00400">
    <property type="entry name" value="WD40"/>
    <property type="match status" value="7"/>
</dbReference>
<dbReference type="Pfam" id="PF08581">
    <property type="entry name" value="Tup_N"/>
    <property type="match status" value="1"/>
</dbReference>
<dbReference type="PROSITE" id="PS50294">
    <property type="entry name" value="WD_REPEATS_REGION"/>
    <property type="match status" value="6"/>
</dbReference>
<dbReference type="InterPro" id="IPR015943">
    <property type="entry name" value="WD40/YVTN_repeat-like_dom_sf"/>
</dbReference>
<evidence type="ECO:0000256" key="1">
    <source>
        <dbReference type="ARBA" id="ARBA00004123"/>
    </source>
</evidence>
<feature type="repeat" description="WD" evidence="9">
    <location>
        <begin position="514"/>
        <end position="545"/>
    </location>
</feature>
<dbReference type="InterPro" id="IPR020472">
    <property type="entry name" value="WD40_PAC1"/>
</dbReference>
<evidence type="ECO:0000313" key="13">
    <source>
        <dbReference type="Proteomes" id="UP000268162"/>
    </source>
</evidence>
<dbReference type="SUPFAM" id="SSF50978">
    <property type="entry name" value="WD40 repeat-like"/>
    <property type="match status" value="1"/>
</dbReference>
<comment type="similarity">
    <text evidence="8">Belongs to the WD repeat TUP1 family.</text>
</comment>
<evidence type="ECO:0000256" key="2">
    <source>
        <dbReference type="ARBA" id="ARBA00022491"/>
    </source>
</evidence>
<keyword evidence="4" id="KW-0677">Repeat</keyword>
<keyword evidence="3 9" id="KW-0853">WD repeat</keyword>
<dbReference type="InterPro" id="IPR013890">
    <property type="entry name" value="Tscrpt_rep_Tup1_N"/>
</dbReference>
<keyword evidence="7" id="KW-0539">Nucleus</keyword>
<keyword evidence="13" id="KW-1185">Reference proteome</keyword>
<reference evidence="13" key="1">
    <citation type="journal article" date="2018" name="Nat. Microbiol.">
        <title>Leveraging single-cell genomics to expand the fungal tree of life.</title>
        <authorList>
            <person name="Ahrendt S.R."/>
            <person name="Quandt C.A."/>
            <person name="Ciobanu D."/>
            <person name="Clum A."/>
            <person name="Salamov A."/>
            <person name="Andreopoulos B."/>
            <person name="Cheng J.F."/>
            <person name="Woyke T."/>
            <person name="Pelin A."/>
            <person name="Henrissat B."/>
            <person name="Reynolds N.K."/>
            <person name="Benny G.L."/>
            <person name="Smith M.E."/>
            <person name="James T.Y."/>
            <person name="Grigoriev I.V."/>
        </authorList>
    </citation>
    <scope>NUCLEOTIDE SEQUENCE [LARGE SCALE GENOMIC DNA]</scope>
    <source>
        <strain evidence="13">RSA 468</strain>
    </source>
</reference>
<dbReference type="Gene3D" id="1.20.5.340">
    <property type="match status" value="1"/>
</dbReference>
<dbReference type="SMART" id="SM00320">
    <property type="entry name" value="WD40"/>
    <property type="match status" value="7"/>
</dbReference>
<feature type="compositionally biased region" description="Low complexity" evidence="10">
    <location>
        <begin position="87"/>
        <end position="102"/>
    </location>
</feature>
<dbReference type="InterPro" id="IPR001680">
    <property type="entry name" value="WD40_rpt"/>
</dbReference>
<keyword evidence="2" id="KW-0678">Repressor</keyword>
<protein>
    <submittedName>
        <fullName evidence="12">WD40-repeat-containing domain protein</fullName>
    </submittedName>
</protein>
<dbReference type="PRINTS" id="PR00320">
    <property type="entry name" value="GPROTEINBRPT"/>
</dbReference>
<dbReference type="Gene3D" id="2.130.10.10">
    <property type="entry name" value="YVTN repeat-like/Quinoprotein amine dehydrogenase"/>
    <property type="match status" value="1"/>
</dbReference>
<accession>A0A4P9ZXZ0</accession>
<dbReference type="GO" id="GO:0005634">
    <property type="term" value="C:nucleus"/>
    <property type="evidence" value="ECO:0007669"/>
    <property type="project" value="UniProtKB-SubCell"/>
</dbReference>